<gene>
    <name evidence="3" type="ORF">BMMGA3_06065</name>
</gene>
<dbReference type="eggNOG" id="COG0758">
    <property type="taxonomic scope" value="Bacteria"/>
</dbReference>
<dbReference type="OrthoDB" id="9785707at2"/>
<dbReference type="HOGENOM" id="CLU_029601_3_3_9"/>
<dbReference type="RefSeq" id="WP_003349028.1">
    <property type="nucleotide sequence ID" value="NZ_ADWW01000004.1"/>
</dbReference>
<dbReference type="Proteomes" id="UP000027602">
    <property type="component" value="Chromosome"/>
</dbReference>
<feature type="domain" description="Smf/DprA SLOG" evidence="2">
    <location>
        <begin position="75"/>
        <end position="284"/>
    </location>
</feature>
<dbReference type="KEGG" id="bmet:BMMGA3_06065"/>
<dbReference type="EMBL" id="CP007739">
    <property type="protein sequence ID" value="AIE59641.1"/>
    <property type="molecule type" value="Genomic_DNA"/>
</dbReference>
<dbReference type="NCBIfam" id="TIGR00732">
    <property type="entry name" value="dprA"/>
    <property type="match status" value="1"/>
</dbReference>
<dbReference type="InterPro" id="IPR057666">
    <property type="entry name" value="DrpA_SLOG"/>
</dbReference>
<dbReference type="InterPro" id="IPR003488">
    <property type="entry name" value="DprA"/>
</dbReference>
<dbReference type="PANTHER" id="PTHR43022">
    <property type="entry name" value="PROTEIN SMF"/>
    <property type="match status" value="1"/>
</dbReference>
<dbReference type="Pfam" id="PF02481">
    <property type="entry name" value="DNA_processg_A"/>
    <property type="match status" value="1"/>
</dbReference>
<dbReference type="GO" id="GO:0009294">
    <property type="term" value="P:DNA-mediated transformation"/>
    <property type="evidence" value="ECO:0007669"/>
    <property type="project" value="InterPro"/>
</dbReference>
<dbReference type="STRING" id="796606.BMMGA3_06065"/>
<name>I3DZ99_BACMM</name>
<dbReference type="Gene3D" id="3.40.50.450">
    <property type="match status" value="1"/>
</dbReference>
<organism evidence="3 4">
    <name type="scientific">Bacillus methanolicus (strain MGA3 / ATCC 53907)</name>
    <dbReference type="NCBI Taxonomy" id="796606"/>
    <lineage>
        <taxon>Bacteria</taxon>
        <taxon>Bacillati</taxon>
        <taxon>Bacillota</taxon>
        <taxon>Bacilli</taxon>
        <taxon>Bacillales</taxon>
        <taxon>Bacillaceae</taxon>
        <taxon>Bacillus</taxon>
    </lineage>
</organism>
<comment type="similarity">
    <text evidence="1">Belongs to the DprA/Smf family.</text>
</comment>
<dbReference type="PANTHER" id="PTHR43022:SF1">
    <property type="entry name" value="PROTEIN SMF"/>
    <property type="match status" value="1"/>
</dbReference>
<evidence type="ECO:0000259" key="2">
    <source>
        <dbReference type="Pfam" id="PF02481"/>
    </source>
</evidence>
<evidence type="ECO:0000256" key="1">
    <source>
        <dbReference type="ARBA" id="ARBA00006525"/>
    </source>
</evidence>
<reference evidence="3 4" key="1">
    <citation type="journal article" date="2015" name="BMC Genomics">
        <title>Transcriptome analysis of thermophilic methylotrophic Bacillus methanolicus MGA3 using RNA-sequencing provides detailed insights into its previously uncharted transcriptional landscape.</title>
        <authorList>
            <person name="Irla M."/>
            <person name="Neshat A."/>
            <person name="Brautaset T."/>
            <person name="Ruckert C."/>
            <person name="Kalinowski J."/>
            <person name="Wendisch V.F."/>
        </authorList>
    </citation>
    <scope>NUCLEOTIDE SEQUENCE [LARGE SCALE GENOMIC DNA]</scope>
    <source>
        <strain evidence="4">MGA3 / ATCC 53907</strain>
    </source>
</reference>
<protein>
    <submittedName>
        <fullName evidence="3">DNA protecting protein DprA</fullName>
    </submittedName>
</protein>
<evidence type="ECO:0000313" key="4">
    <source>
        <dbReference type="Proteomes" id="UP000027602"/>
    </source>
</evidence>
<dbReference type="SUPFAM" id="SSF102405">
    <property type="entry name" value="MCP/YpsA-like"/>
    <property type="match status" value="1"/>
</dbReference>
<evidence type="ECO:0000313" key="3">
    <source>
        <dbReference type="EMBL" id="AIE59641.1"/>
    </source>
</evidence>
<sequence>MDNFRNRLIHLHHCRGISWKNIYHILKQDPQLTSLSNLFPYLKEHSPGYPECLSDLNSHTIHEQIRQYPSNQIHAITIFDEEYPALLKEIYQPPWVIYAKGDLSLLHSPRKLAVVGSRESTAYGERAIKYLFPKLIEKDYVIVSGLAKGIDALAHRYAIENNGRTIGVIAGGFYHLYPKETAKMAIEMMRTQLVISEYPPDTRPTRWQFPQRNRIISGLTSGTLVIEAKKKSGSLITANYALNEGREVFALPGSIFSIYSLGTNELIQQGAKMVINPEDIFEEFSF</sequence>
<dbReference type="AlphaFoldDB" id="I3DZ99"/>
<keyword evidence="4" id="KW-1185">Reference proteome</keyword>
<proteinExistence type="inferred from homology"/>
<accession>I3DZ99</accession>